<dbReference type="Proteomes" id="UP000215914">
    <property type="component" value="Chromosome 16"/>
</dbReference>
<evidence type="ECO:0000313" key="2">
    <source>
        <dbReference type="Proteomes" id="UP000215914"/>
    </source>
</evidence>
<evidence type="ECO:0000313" key="1">
    <source>
        <dbReference type="EMBL" id="OTF90321.1"/>
    </source>
</evidence>
<keyword evidence="2" id="KW-1185">Reference proteome</keyword>
<accession>A0A251RZJ2</accession>
<organism evidence="1 2">
    <name type="scientific">Helianthus annuus</name>
    <name type="common">Common sunflower</name>
    <dbReference type="NCBI Taxonomy" id="4232"/>
    <lineage>
        <taxon>Eukaryota</taxon>
        <taxon>Viridiplantae</taxon>
        <taxon>Streptophyta</taxon>
        <taxon>Embryophyta</taxon>
        <taxon>Tracheophyta</taxon>
        <taxon>Spermatophyta</taxon>
        <taxon>Magnoliopsida</taxon>
        <taxon>eudicotyledons</taxon>
        <taxon>Gunneridae</taxon>
        <taxon>Pentapetalae</taxon>
        <taxon>asterids</taxon>
        <taxon>campanulids</taxon>
        <taxon>Asterales</taxon>
        <taxon>Asteraceae</taxon>
        <taxon>Asteroideae</taxon>
        <taxon>Heliantheae alliance</taxon>
        <taxon>Heliantheae</taxon>
        <taxon>Helianthus</taxon>
    </lineage>
</organism>
<dbReference type="InParanoid" id="A0A251RZJ2"/>
<proteinExistence type="predicted"/>
<gene>
    <name evidence="1" type="ORF">HannXRQ_Chr16g0498341</name>
</gene>
<protein>
    <submittedName>
        <fullName evidence="1">Uncharacterized protein</fullName>
    </submittedName>
</protein>
<dbReference type="AlphaFoldDB" id="A0A251RZJ2"/>
<dbReference type="EMBL" id="CM007905">
    <property type="protein sequence ID" value="OTF90321.1"/>
    <property type="molecule type" value="Genomic_DNA"/>
</dbReference>
<reference evidence="2" key="1">
    <citation type="journal article" date="2017" name="Nature">
        <title>The sunflower genome provides insights into oil metabolism, flowering and Asterid evolution.</title>
        <authorList>
            <person name="Badouin H."/>
            <person name="Gouzy J."/>
            <person name="Grassa C.J."/>
            <person name="Murat F."/>
            <person name="Staton S.E."/>
            <person name="Cottret L."/>
            <person name="Lelandais-Briere C."/>
            <person name="Owens G.L."/>
            <person name="Carrere S."/>
            <person name="Mayjonade B."/>
            <person name="Legrand L."/>
            <person name="Gill N."/>
            <person name="Kane N.C."/>
            <person name="Bowers J.E."/>
            <person name="Hubner S."/>
            <person name="Bellec A."/>
            <person name="Berard A."/>
            <person name="Berges H."/>
            <person name="Blanchet N."/>
            <person name="Boniface M.C."/>
            <person name="Brunel D."/>
            <person name="Catrice O."/>
            <person name="Chaidir N."/>
            <person name="Claudel C."/>
            <person name="Donnadieu C."/>
            <person name="Faraut T."/>
            <person name="Fievet G."/>
            <person name="Helmstetter N."/>
            <person name="King M."/>
            <person name="Knapp S.J."/>
            <person name="Lai Z."/>
            <person name="Le Paslier M.C."/>
            <person name="Lippi Y."/>
            <person name="Lorenzon L."/>
            <person name="Mandel J.R."/>
            <person name="Marage G."/>
            <person name="Marchand G."/>
            <person name="Marquand E."/>
            <person name="Bret-Mestries E."/>
            <person name="Morien E."/>
            <person name="Nambeesan S."/>
            <person name="Nguyen T."/>
            <person name="Pegot-Espagnet P."/>
            <person name="Pouilly N."/>
            <person name="Raftis F."/>
            <person name="Sallet E."/>
            <person name="Schiex T."/>
            <person name="Thomas J."/>
            <person name="Vandecasteele C."/>
            <person name="Vares D."/>
            <person name="Vear F."/>
            <person name="Vautrin S."/>
            <person name="Crespi M."/>
            <person name="Mangin B."/>
            <person name="Burke J.M."/>
            <person name="Salse J."/>
            <person name="Munos S."/>
            <person name="Vincourt P."/>
            <person name="Rieseberg L.H."/>
            <person name="Langlade N.B."/>
        </authorList>
    </citation>
    <scope>NUCLEOTIDE SEQUENCE [LARGE SCALE GENOMIC DNA]</scope>
    <source>
        <strain evidence="2">cv. SF193</strain>
    </source>
</reference>
<sequence length="52" mass="6119">MILSVRCRSYDSNSWHHSYTHIGILKECGVDNKISKCPRYSKLSEKYPALFR</sequence>
<name>A0A251RZJ2_HELAN</name>